<evidence type="ECO:0000313" key="3">
    <source>
        <dbReference type="EMBL" id="RAG87334.1"/>
    </source>
</evidence>
<dbReference type="InterPro" id="IPR023393">
    <property type="entry name" value="START-like_dom_sf"/>
</dbReference>
<dbReference type="CDD" id="cd07814">
    <property type="entry name" value="SRPBCC_CalC_Aha1-like"/>
    <property type="match status" value="1"/>
</dbReference>
<comment type="caution">
    <text evidence="3">The sequence shown here is derived from an EMBL/GenBank/DDBJ whole genome shotgun (WGS) entry which is preliminary data.</text>
</comment>
<evidence type="ECO:0000313" key="4">
    <source>
        <dbReference type="Proteomes" id="UP000248889"/>
    </source>
</evidence>
<dbReference type="SUPFAM" id="SSF55961">
    <property type="entry name" value="Bet v1-like"/>
    <property type="match status" value="1"/>
</dbReference>
<protein>
    <submittedName>
        <fullName evidence="3">SRPBCC domain-containing protein</fullName>
    </submittedName>
</protein>
<reference evidence="3 4" key="1">
    <citation type="submission" date="2018-06" db="EMBL/GenBank/DDBJ databases">
        <title>Streptacidiphilus pinicola sp. nov., isolated from pine grove soil.</title>
        <authorList>
            <person name="Roh S.G."/>
            <person name="Park S."/>
            <person name="Kim M.-K."/>
            <person name="Yun B.-R."/>
            <person name="Park J."/>
            <person name="Kim M.J."/>
            <person name="Kim Y.S."/>
            <person name="Kim S.B."/>
        </authorList>
    </citation>
    <scope>NUCLEOTIDE SEQUENCE [LARGE SCALE GENOMIC DNA]</scope>
    <source>
        <strain evidence="3 4">MMS16-CNU450</strain>
    </source>
</reference>
<dbReference type="Proteomes" id="UP000248889">
    <property type="component" value="Unassembled WGS sequence"/>
</dbReference>
<evidence type="ECO:0000256" key="1">
    <source>
        <dbReference type="ARBA" id="ARBA00006817"/>
    </source>
</evidence>
<evidence type="ECO:0000259" key="2">
    <source>
        <dbReference type="Pfam" id="PF08327"/>
    </source>
</evidence>
<dbReference type="AlphaFoldDB" id="A0A2X0IQ63"/>
<dbReference type="Gene3D" id="3.30.530.20">
    <property type="match status" value="1"/>
</dbReference>
<dbReference type="EMBL" id="QKYN01000008">
    <property type="protein sequence ID" value="RAG87334.1"/>
    <property type="molecule type" value="Genomic_DNA"/>
</dbReference>
<sequence length="143" mass="16499">MADILHRIGAVSSPESVYAALTEVDGLAAWWTEDTTDVDGVLRFRFPVGGFDMKVLDTRPGELVLWEVVDGPEEWIGTRIRFDLKQHDEWTIVLFRHEGWREPVEFMYHCSTKWASFLLSLKQLLETGKGDPAPRDVRISDWH</sequence>
<comment type="similarity">
    <text evidence="1">Belongs to the AHA1 family.</text>
</comment>
<dbReference type="InterPro" id="IPR013538">
    <property type="entry name" value="ASHA1/2-like_C"/>
</dbReference>
<dbReference type="Pfam" id="PF08327">
    <property type="entry name" value="AHSA1"/>
    <property type="match status" value="1"/>
</dbReference>
<accession>A0A2X0IQ63</accession>
<gene>
    <name evidence="3" type="ORF">DN069_02105</name>
</gene>
<organism evidence="3 4">
    <name type="scientific">Streptacidiphilus pinicola</name>
    <dbReference type="NCBI Taxonomy" id="2219663"/>
    <lineage>
        <taxon>Bacteria</taxon>
        <taxon>Bacillati</taxon>
        <taxon>Actinomycetota</taxon>
        <taxon>Actinomycetes</taxon>
        <taxon>Kitasatosporales</taxon>
        <taxon>Streptomycetaceae</taxon>
        <taxon>Streptacidiphilus</taxon>
    </lineage>
</organism>
<keyword evidence="4" id="KW-1185">Reference proteome</keyword>
<dbReference type="RefSeq" id="WP_111498946.1">
    <property type="nucleotide sequence ID" value="NZ_QKYN01000008.1"/>
</dbReference>
<feature type="domain" description="Activator of Hsp90 ATPase homologue 1/2-like C-terminal" evidence="2">
    <location>
        <begin position="13"/>
        <end position="126"/>
    </location>
</feature>
<name>A0A2X0IQ63_9ACTN</name>
<proteinExistence type="inferred from homology"/>
<dbReference type="OrthoDB" id="287565at2"/>